<dbReference type="Pfam" id="PF04773">
    <property type="entry name" value="FecR"/>
    <property type="match status" value="1"/>
</dbReference>
<comment type="caution">
    <text evidence="4">The sequence shown here is derived from an EMBL/GenBank/DDBJ whole genome shotgun (WGS) entry which is preliminary data.</text>
</comment>
<keyword evidence="1" id="KW-0472">Membrane</keyword>
<evidence type="ECO:0000259" key="3">
    <source>
        <dbReference type="Pfam" id="PF16344"/>
    </source>
</evidence>
<dbReference type="Proteomes" id="UP000606494">
    <property type="component" value="Unassembled WGS sequence"/>
</dbReference>
<feature type="transmembrane region" description="Helical" evidence="1">
    <location>
        <begin position="90"/>
        <end position="110"/>
    </location>
</feature>
<evidence type="ECO:0000313" key="4">
    <source>
        <dbReference type="EMBL" id="MBD1424737.1"/>
    </source>
</evidence>
<name>A0ABR7Y0A5_9SPHI</name>
<gene>
    <name evidence="4" type="ORF">H8B17_04000</name>
</gene>
<dbReference type="InterPro" id="IPR006860">
    <property type="entry name" value="FecR"/>
</dbReference>
<evidence type="ECO:0000256" key="1">
    <source>
        <dbReference type="SAM" id="Phobius"/>
    </source>
</evidence>
<evidence type="ECO:0000259" key="2">
    <source>
        <dbReference type="Pfam" id="PF04773"/>
    </source>
</evidence>
<dbReference type="EMBL" id="JACNYK010000001">
    <property type="protein sequence ID" value="MBD1424737.1"/>
    <property type="molecule type" value="Genomic_DNA"/>
</dbReference>
<proteinExistence type="predicted"/>
<dbReference type="RefSeq" id="WP_190307846.1">
    <property type="nucleotide sequence ID" value="NZ_JACNYK010000001.1"/>
</dbReference>
<keyword evidence="5" id="KW-1185">Reference proteome</keyword>
<dbReference type="InterPro" id="IPR012373">
    <property type="entry name" value="Ferrdict_sens_TM"/>
</dbReference>
<dbReference type="Gene3D" id="3.55.50.30">
    <property type="match status" value="1"/>
</dbReference>
<feature type="domain" description="FecR protein" evidence="2">
    <location>
        <begin position="189"/>
        <end position="284"/>
    </location>
</feature>
<protein>
    <submittedName>
        <fullName evidence="4">FecR domain-containing protein</fullName>
    </submittedName>
</protein>
<sequence length="397" mass="44819">MDEQRVLYLLRGYIQNRLSNREKIELSEIMKSDGDNPLLGELMEEVFAEHRHTIKDSSTPSSQMWQAILNDARFFANEERTINRKSFLSTWYYLAGAAACILVGYTIYFFQQGIEMPNRGDEILITTTEKAITPGREQATLTLPGGKVVALDSLKEGTSLQGEGFTLRFEDGQIKTDGANDQLLSATTTLRTPHGGEYQTRLSDGTSVWLNAGSSITYPLVFHTDKREVTITGEVFFDVEKDRNKPFVVHAEETSITVLGTSFNVSAYPEDMAIRTTLIEGSVRMQKGQKVKNLLPGQQALVQKGESNDITVQTVDIEEAIAWKNGYFYFHKEDIQSAMKKIGRWYNVEVKYEGELPDRGLDGTISRMEDLRQLLDALELTGAAQFSLEERRIIVRK</sequence>
<keyword evidence="1" id="KW-0812">Transmembrane</keyword>
<evidence type="ECO:0000313" key="5">
    <source>
        <dbReference type="Proteomes" id="UP000606494"/>
    </source>
</evidence>
<dbReference type="PANTHER" id="PTHR30273:SF2">
    <property type="entry name" value="PROTEIN FECR"/>
    <property type="match status" value="1"/>
</dbReference>
<accession>A0ABR7Y0A5</accession>
<feature type="domain" description="Protein FecR C-terminal" evidence="3">
    <location>
        <begin position="327"/>
        <end position="395"/>
    </location>
</feature>
<dbReference type="PANTHER" id="PTHR30273">
    <property type="entry name" value="PERIPLASMIC SIGNAL SENSOR AND SIGMA FACTOR ACTIVATOR FECR-RELATED"/>
    <property type="match status" value="1"/>
</dbReference>
<reference evidence="4 5" key="1">
    <citation type="submission" date="2020-08" db="EMBL/GenBank/DDBJ databases">
        <title>Sphingobacterium sp. DN00404 isolated from aquaculture water.</title>
        <authorList>
            <person name="Zhang M."/>
        </authorList>
    </citation>
    <scope>NUCLEOTIDE SEQUENCE [LARGE SCALE GENOMIC DNA]</scope>
    <source>
        <strain evidence="4 5">KCTC 32294</strain>
    </source>
</reference>
<organism evidence="4 5">
    <name type="scientific">Sphingobacterium arenae</name>
    <dbReference type="NCBI Taxonomy" id="1280598"/>
    <lineage>
        <taxon>Bacteria</taxon>
        <taxon>Pseudomonadati</taxon>
        <taxon>Bacteroidota</taxon>
        <taxon>Sphingobacteriia</taxon>
        <taxon>Sphingobacteriales</taxon>
        <taxon>Sphingobacteriaceae</taxon>
        <taxon>Sphingobacterium</taxon>
    </lineage>
</organism>
<keyword evidence="1" id="KW-1133">Transmembrane helix</keyword>
<dbReference type="InterPro" id="IPR032508">
    <property type="entry name" value="FecR_C"/>
</dbReference>
<dbReference type="Pfam" id="PF16344">
    <property type="entry name" value="FecR_C"/>
    <property type="match status" value="1"/>
</dbReference>
<dbReference type="Gene3D" id="2.60.120.1440">
    <property type="match status" value="1"/>
</dbReference>